<dbReference type="AlphaFoldDB" id="A0AAE0VRX5"/>
<organism evidence="2 3">
    <name type="scientific">Potamilus streckersoni</name>
    <dbReference type="NCBI Taxonomy" id="2493646"/>
    <lineage>
        <taxon>Eukaryota</taxon>
        <taxon>Metazoa</taxon>
        <taxon>Spiralia</taxon>
        <taxon>Lophotrochozoa</taxon>
        <taxon>Mollusca</taxon>
        <taxon>Bivalvia</taxon>
        <taxon>Autobranchia</taxon>
        <taxon>Heteroconchia</taxon>
        <taxon>Palaeoheterodonta</taxon>
        <taxon>Unionida</taxon>
        <taxon>Unionoidea</taxon>
        <taxon>Unionidae</taxon>
        <taxon>Ambleminae</taxon>
        <taxon>Lampsilini</taxon>
        <taxon>Potamilus</taxon>
    </lineage>
</organism>
<feature type="compositionally biased region" description="Polar residues" evidence="1">
    <location>
        <begin position="50"/>
        <end position="73"/>
    </location>
</feature>
<accession>A0AAE0VRX5</accession>
<reference evidence="2" key="1">
    <citation type="journal article" date="2021" name="Genome Biol. Evol.">
        <title>A High-Quality Reference Genome for a Parasitic Bivalve with Doubly Uniparental Inheritance (Bivalvia: Unionida).</title>
        <authorList>
            <person name="Smith C.H."/>
        </authorList>
    </citation>
    <scope>NUCLEOTIDE SEQUENCE</scope>
    <source>
        <strain evidence="2">CHS0354</strain>
    </source>
</reference>
<protein>
    <submittedName>
        <fullName evidence="2">Uncharacterized protein</fullName>
    </submittedName>
</protein>
<feature type="region of interest" description="Disordered" evidence="1">
    <location>
        <begin position="28"/>
        <end position="88"/>
    </location>
</feature>
<reference evidence="2" key="2">
    <citation type="journal article" date="2021" name="Genome Biol. Evol.">
        <title>Developing a high-quality reference genome for a parasitic bivalve with doubly uniparental inheritance (Bivalvia: Unionida).</title>
        <authorList>
            <person name="Smith C.H."/>
        </authorList>
    </citation>
    <scope>NUCLEOTIDE SEQUENCE</scope>
    <source>
        <strain evidence="2">CHS0354</strain>
        <tissue evidence="2">Mantle</tissue>
    </source>
</reference>
<dbReference type="Proteomes" id="UP001195483">
    <property type="component" value="Unassembled WGS sequence"/>
</dbReference>
<dbReference type="EMBL" id="JAEAOA010000529">
    <property type="protein sequence ID" value="KAK3588373.1"/>
    <property type="molecule type" value="Genomic_DNA"/>
</dbReference>
<comment type="caution">
    <text evidence="2">The sequence shown here is derived from an EMBL/GenBank/DDBJ whole genome shotgun (WGS) entry which is preliminary data.</text>
</comment>
<sequence length="88" mass="9685">METCCGIAYKYPVIQRAIEFKYEITQNRSADASTVTSTPRQNGLAHDPVQHQQYMSVNKESSSPKITSISMAATNEPAPSDTYTLARG</sequence>
<name>A0AAE0VRX5_9BIVA</name>
<gene>
    <name evidence="2" type="ORF">CHS0354_007803</name>
</gene>
<keyword evidence="3" id="KW-1185">Reference proteome</keyword>
<reference evidence="2" key="3">
    <citation type="submission" date="2023-05" db="EMBL/GenBank/DDBJ databases">
        <authorList>
            <person name="Smith C.H."/>
        </authorList>
    </citation>
    <scope>NUCLEOTIDE SEQUENCE</scope>
    <source>
        <strain evidence="2">CHS0354</strain>
        <tissue evidence="2">Mantle</tissue>
    </source>
</reference>
<evidence type="ECO:0000313" key="2">
    <source>
        <dbReference type="EMBL" id="KAK3588373.1"/>
    </source>
</evidence>
<evidence type="ECO:0000256" key="1">
    <source>
        <dbReference type="SAM" id="MobiDB-lite"/>
    </source>
</evidence>
<evidence type="ECO:0000313" key="3">
    <source>
        <dbReference type="Proteomes" id="UP001195483"/>
    </source>
</evidence>
<proteinExistence type="predicted"/>
<feature type="compositionally biased region" description="Polar residues" evidence="1">
    <location>
        <begin position="28"/>
        <end position="41"/>
    </location>
</feature>